<dbReference type="CDD" id="cd00593">
    <property type="entry name" value="RIBOc"/>
    <property type="match status" value="1"/>
</dbReference>
<evidence type="ECO:0000313" key="18">
    <source>
        <dbReference type="EMBL" id="VAX09926.1"/>
    </source>
</evidence>
<dbReference type="PANTHER" id="PTHR11207:SF0">
    <property type="entry name" value="RIBONUCLEASE 3"/>
    <property type="match status" value="1"/>
</dbReference>
<dbReference type="CDD" id="cd10845">
    <property type="entry name" value="DSRM_RNAse_III_family"/>
    <property type="match status" value="1"/>
</dbReference>
<dbReference type="AlphaFoldDB" id="A0A3B1AV50"/>
<evidence type="ECO:0000256" key="14">
    <source>
        <dbReference type="ARBA" id="ARBA00022842"/>
    </source>
</evidence>
<keyword evidence="9" id="KW-0819">tRNA processing</keyword>
<dbReference type="SMART" id="SM00535">
    <property type="entry name" value="RIBOc"/>
    <property type="match status" value="1"/>
</dbReference>
<dbReference type="GO" id="GO:0010468">
    <property type="term" value="P:regulation of gene expression"/>
    <property type="evidence" value="ECO:0007669"/>
    <property type="project" value="TreeGrafter"/>
</dbReference>
<evidence type="ECO:0000256" key="9">
    <source>
        <dbReference type="ARBA" id="ARBA00022694"/>
    </source>
</evidence>
<dbReference type="HAMAP" id="MF_00104">
    <property type="entry name" value="RNase_III"/>
    <property type="match status" value="1"/>
</dbReference>
<evidence type="ECO:0000256" key="12">
    <source>
        <dbReference type="ARBA" id="ARBA00022759"/>
    </source>
</evidence>
<evidence type="ECO:0000256" key="2">
    <source>
        <dbReference type="ARBA" id="ARBA00004496"/>
    </source>
</evidence>
<dbReference type="GO" id="GO:0042802">
    <property type="term" value="F:identical protein binding"/>
    <property type="evidence" value="ECO:0007669"/>
    <property type="project" value="UniProtKB-ARBA"/>
</dbReference>
<keyword evidence="13 18" id="KW-0378">Hydrolase</keyword>
<keyword evidence="15" id="KW-0694">RNA-binding</keyword>
<dbReference type="InterPro" id="IPR011907">
    <property type="entry name" value="RNase_III"/>
</dbReference>
<proteinExistence type="inferred from homology"/>
<keyword evidence="12" id="KW-0255">Endonuclease</keyword>
<evidence type="ECO:0000256" key="13">
    <source>
        <dbReference type="ARBA" id="ARBA00022801"/>
    </source>
</evidence>
<dbReference type="EC" id="3.1.26.3" evidence="5"/>
<evidence type="ECO:0000256" key="7">
    <source>
        <dbReference type="ARBA" id="ARBA00022552"/>
    </source>
</evidence>
<comment type="similarity">
    <text evidence="3">Belongs to the ribonuclease III family.</text>
</comment>
<keyword evidence="11" id="KW-0479">Metal-binding</keyword>
<dbReference type="GO" id="GO:0004525">
    <property type="term" value="F:ribonuclease III activity"/>
    <property type="evidence" value="ECO:0007669"/>
    <property type="project" value="UniProtKB-EC"/>
</dbReference>
<dbReference type="NCBIfam" id="TIGR02191">
    <property type="entry name" value="RNaseIII"/>
    <property type="match status" value="1"/>
</dbReference>
<accession>A0A3B1AV50</accession>
<organism evidence="18">
    <name type="scientific">hydrothermal vent metagenome</name>
    <dbReference type="NCBI Taxonomy" id="652676"/>
    <lineage>
        <taxon>unclassified sequences</taxon>
        <taxon>metagenomes</taxon>
        <taxon>ecological metagenomes</taxon>
    </lineage>
</organism>
<evidence type="ECO:0000256" key="15">
    <source>
        <dbReference type="ARBA" id="ARBA00022884"/>
    </source>
</evidence>
<keyword evidence="6" id="KW-0963">Cytoplasm</keyword>
<evidence type="ECO:0000256" key="6">
    <source>
        <dbReference type="ARBA" id="ARBA00022490"/>
    </source>
</evidence>
<dbReference type="GO" id="GO:0008033">
    <property type="term" value="P:tRNA processing"/>
    <property type="evidence" value="ECO:0007669"/>
    <property type="project" value="UniProtKB-KW"/>
</dbReference>
<dbReference type="PROSITE" id="PS50142">
    <property type="entry name" value="RNASE_3_2"/>
    <property type="match status" value="1"/>
</dbReference>
<dbReference type="PANTHER" id="PTHR11207">
    <property type="entry name" value="RIBONUCLEASE III"/>
    <property type="match status" value="1"/>
</dbReference>
<evidence type="ECO:0000256" key="10">
    <source>
        <dbReference type="ARBA" id="ARBA00022722"/>
    </source>
</evidence>
<dbReference type="InterPro" id="IPR000999">
    <property type="entry name" value="RNase_III_dom"/>
</dbReference>
<comment type="catalytic activity">
    <reaction evidence="1">
        <text>Endonucleolytic cleavage to 5'-phosphomonoester.</text>
        <dbReference type="EC" id="3.1.26.3"/>
    </reaction>
</comment>
<gene>
    <name evidence="18" type="ORF">MNBD_GAMMA26-1464</name>
</gene>
<evidence type="ECO:0000256" key="3">
    <source>
        <dbReference type="ARBA" id="ARBA00010183"/>
    </source>
</evidence>
<dbReference type="Pfam" id="PF00035">
    <property type="entry name" value="dsrm"/>
    <property type="match status" value="1"/>
</dbReference>
<dbReference type="InterPro" id="IPR014720">
    <property type="entry name" value="dsRBD_dom"/>
</dbReference>
<dbReference type="Gene3D" id="3.30.160.20">
    <property type="match status" value="1"/>
</dbReference>
<feature type="domain" description="DRBM" evidence="16">
    <location>
        <begin position="154"/>
        <end position="224"/>
    </location>
</feature>
<dbReference type="FunFam" id="3.30.160.20:FF:000003">
    <property type="entry name" value="Ribonuclease 3"/>
    <property type="match status" value="1"/>
</dbReference>
<dbReference type="SUPFAM" id="SSF69065">
    <property type="entry name" value="RNase III domain-like"/>
    <property type="match status" value="1"/>
</dbReference>
<sequence>MRQPVERLFKTIGYQFSDWRLANNALTHRSVGTANNERLEFLGDAILGFVIADELCQQFGAADEGQLSRLRAELVKGDSLAALARELDLGAYLFLGTGELRSGGQSRNSILADTMEAIFAAIYLDGGYEASRQIILSLFQEKLSQMSLGDQQKDPKTRLQEHLQAHKSALPNYSVVNVSGEQHEQMFQVQCSVDGFIQTCNGSGSSRRKAEQDAAEKMLAYLSQPQAL</sequence>
<dbReference type="GO" id="GO:0006364">
    <property type="term" value="P:rRNA processing"/>
    <property type="evidence" value="ECO:0007669"/>
    <property type="project" value="UniProtKB-KW"/>
</dbReference>
<comment type="subcellular location">
    <subcellularLocation>
        <location evidence="2">Cytoplasm</location>
    </subcellularLocation>
</comment>
<dbReference type="GO" id="GO:0003725">
    <property type="term" value="F:double-stranded RNA binding"/>
    <property type="evidence" value="ECO:0007669"/>
    <property type="project" value="TreeGrafter"/>
</dbReference>
<protein>
    <recommendedName>
        <fullName evidence="5">ribonuclease III</fullName>
        <ecNumber evidence="5">3.1.26.3</ecNumber>
    </recommendedName>
</protein>
<dbReference type="Pfam" id="PF14622">
    <property type="entry name" value="Ribonucleas_3_3"/>
    <property type="match status" value="1"/>
</dbReference>
<dbReference type="InterPro" id="IPR036389">
    <property type="entry name" value="RNase_III_sf"/>
</dbReference>
<evidence type="ECO:0000256" key="1">
    <source>
        <dbReference type="ARBA" id="ARBA00000109"/>
    </source>
</evidence>
<comment type="subunit">
    <text evidence="4">Homodimer.</text>
</comment>
<evidence type="ECO:0000256" key="4">
    <source>
        <dbReference type="ARBA" id="ARBA00011738"/>
    </source>
</evidence>
<dbReference type="PROSITE" id="PS00517">
    <property type="entry name" value="RNASE_3_1"/>
    <property type="match status" value="1"/>
</dbReference>
<feature type="domain" description="RNase III" evidence="17">
    <location>
        <begin position="5"/>
        <end position="127"/>
    </location>
</feature>
<dbReference type="GO" id="GO:0006397">
    <property type="term" value="P:mRNA processing"/>
    <property type="evidence" value="ECO:0007669"/>
    <property type="project" value="UniProtKB-KW"/>
</dbReference>
<name>A0A3B1AV50_9ZZZZ</name>
<keyword evidence="14" id="KW-0460">Magnesium</keyword>
<evidence type="ECO:0000259" key="16">
    <source>
        <dbReference type="PROSITE" id="PS50137"/>
    </source>
</evidence>
<dbReference type="SMART" id="SM00358">
    <property type="entry name" value="DSRM"/>
    <property type="match status" value="1"/>
</dbReference>
<keyword evidence="8" id="KW-0507">mRNA processing</keyword>
<keyword evidence="7" id="KW-0698">rRNA processing</keyword>
<dbReference type="Gene3D" id="1.10.1520.10">
    <property type="entry name" value="Ribonuclease III domain"/>
    <property type="match status" value="1"/>
</dbReference>
<dbReference type="EMBL" id="UOFX01000057">
    <property type="protein sequence ID" value="VAX09926.1"/>
    <property type="molecule type" value="Genomic_DNA"/>
</dbReference>
<evidence type="ECO:0000256" key="8">
    <source>
        <dbReference type="ARBA" id="ARBA00022664"/>
    </source>
</evidence>
<dbReference type="PROSITE" id="PS50137">
    <property type="entry name" value="DS_RBD"/>
    <property type="match status" value="1"/>
</dbReference>
<evidence type="ECO:0000256" key="5">
    <source>
        <dbReference type="ARBA" id="ARBA00012177"/>
    </source>
</evidence>
<dbReference type="SUPFAM" id="SSF54768">
    <property type="entry name" value="dsRNA-binding domain-like"/>
    <property type="match status" value="1"/>
</dbReference>
<dbReference type="GO" id="GO:0046872">
    <property type="term" value="F:metal ion binding"/>
    <property type="evidence" value="ECO:0007669"/>
    <property type="project" value="UniProtKB-KW"/>
</dbReference>
<keyword evidence="10" id="KW-0540">Nuclease</keyword>
<dbReference type="GO" id="GO:0005737">
    <property type="term" value="C:cytoplasm"/>
    <property type="evidence" value="ECO:0007669"/>
    <property type="project" value="UniProtKB-SubCell"/>
</dbReference>
<reference evidence="18" key="1">
    <citation type="submission" date="2018-06" db="EMBL/GenBank/DDBJ databases">
        <authorList>
            <person name="Zhirakovskaya E."/>
        </authorList>
    </citation>
    <scope>NUCLEOTIDE SEQUENCE</scope>
</reference>
<evidence type="ECO:0000256" key="11">
    <source>
        <dbReference type="ARBA" id="ARBA00022723"/>
    </source>
</evidence>
<dbReference type="FunFam" id="1.10.1520.10:FF:000001">
    <property type="entry name" value="Ribonuclease 3"/>
    <property type="match status" value="1"/>
</dbReference>
<evidence type="ECO:0000259" key="17">
    <source>
        <dbReference type="PROSITE" id="PS50142"/>
    </source>
</evidence>